<dbReference type="SUPFAM" id="SSF57756">
    <property type="entry name" value="Retrovirus zinc finger-like domains"/>
    <property type="match status" value="1"/>
</dbReference>
<dbReference type="SMART" id="SM00343">
    <property type="entry name" value="ZnF_C2HC"/>
    <property type="match status" value="1"/>
</dbReference>
<evidence type="ECO:0000256" key="2">
    <source>
        <dbReference type="SAM" id="MobiDB-lite"/>
    </source>
</evidence>
<organism evidence="4 5">
    <name type="scientific">Tanacetum coccineum</name>
    <dbReference type="NCBI Taxonomy" id="301880"/>
    <lineage>
        <taxon>Eukaryota</taxon>
        <taxon>Viridiplantae</taxon>
        <taxon>Streptophyta</taxon>
        <taxon>Embryophyta</taxon>
        <taxon>Tracheophyta</taxon>
        <taxon>Spermatophyta</taxon>
        <taxon>Magnoliopsida</taxon>
        <taxon>eudicotyledons</taxon>
        <taxon>Gunneridae</taxon>
        <taxon>Pentapetalae</taxon>
        <taxon>asterids</taxon>
        <taxon>campanulids</taxon>
        <taxon>Asterales</taxon>
        <taxon>Asteraceae</taxon>
        <taxon>Asteroideae</taxon>
        <taxon>Anthemideae</taxon>
        <taxon>Anthemidinae</taxon>
        <taxon>Tanacetum</taxon>
    </lineage>
</organism>
<feature type="region of interest" description="Disordered" evidence="2">
    <location>
        <begin position="1"/>
        <end position="20"/>
    </location>
</feature>
<keyword evidence="1" id="KW-0862">Zinc</keyword>
<evidence type="ECO:0000313" key="4">
    <source>
        <dbReference type="EMBL" id="GJT80672.1"/>
    </source>
</evidence>
<reference evidence="4" key="1">
    <citation type="journal article" date="2022" name="Int. J. Mol. Sci.">
        <title>Draft Genome of Tanacetum Coccineum: Genomic Comparison of Closely Related Tanacetum-Family Plants.</title>
        <authorList>
            <person name="Yamashiro T."/>
            <person name="Shiraishi A."/>
            <person name="Nakayama K."/>
            <person name="Satake H."/>
        </authorList>
    </citation>
    <scope>NUCLEOTIDE SEQUENCE</scope>
</reference>
<proteinExistence type="predicted"/>
<gene>
    <name evidence="4" type="ORF">Tco_1055014</name>
</gene>
<evidence type="ECO:0000259" key="3">
    <source>
        <dbReference type="PROSITE" id="PS50158"/>
    </source>
</evidence>
<protein>
    <submittedName>
        <fullName evidence="4">Retrovirus-related pol polyprotein from transposon TNT 1-94</fullName>
    </submittedName>
</protein>
<feature type="domain" description="CCHC-type" evidence="3">
    <location>
        <begin position="125"/>
        <end position="141"/>
    </location>
</feature>
<sequence>MTVGAQDQEKREEQRPSGYRNHVRKFLRALSTKWRPKVMAIEESKDLSTLPLDELIGNLKVYEVVLEKDLEIFKNKKEKYKSLALKARKVQSEEEATSSESNDEEYVMTNFWKVKEDKKEKDDQRCFKCGDLNHFISDCPKHSFSDQKAFIFGCWSDSEDNSKKEEICLMAIDSNEVCLKVKLELDEWIKDSGCSRHMTGNKYLFSSYKTIGRENQEKVLEIKENEPLNKEIVNIKESKDHPLETIIEPKNVKEGIQDESWTMAMQEELNQFKTNDVWSLVPPPNNQTIIARLVAQGYNQQEGIDFDETYALIARLESIRILLACACTHDFKLYQMDVKSVCLNGFIKEEVYVAQPPGFIDFEKHSHVFKLKKALYGLKEAPKAWYNILKPFSSITSTPWD</sequence>
<comment type="caution">
    <text evidence="4">The sequence shown here is derived from an EMBL/GenBank/DDBJ whole genome shotgun (WGS) entry which is preliminary data.</text>
</comment>
<dbReference type="InterPro" id="IPR036875">
    <property type="entry name" value="Znf_CCHC_sf"/>
</dbReference>
<dbReference type="InterPro" id="IPR054722">
    <property type="entry name" value="PolX-like_BBD"/>
</dbReference>
<keyword evidence="1" id="KW-0479">Metal-binding</keyword>
<dbReference type="Pfam" id="PF22936">
    <property type="entry name" value="Pol_BBD"/>
    <property type="match status" value="1"/>
</dbReference>
<evidence type="ECO:0000313" key="5">
    <source>
        <dbReference type="Proteomes" id="UP001151760"/>
    </source>
</evidence>
<evidence type="ECO:0000256" key="1">
    <source>
        <dbReference type="PROSITE-ProRule" id="PRU00047"/>
    </source>
</evidence>
<dbReference type="InterPro" id="IPR001878">
    <property type="entry name" value="Znf_CCHC"/>
</dbReference>
<dbReference type="Proteomes" id="UP001151760">
    <property type="component" value="Unassembled WGS sequence"/>
</dbReference>
<keyword evidence="5" id="KW-1185">Reference proteome</keyword>
<dbReference type="Pfam" id="PF07727">
    <property type="entry name" value="RVT_2"/>
    <property type="match status" value="1"/>
</dbReference>
<dbReference type="Pfam" id="PF00098">
    <property type="entry name" value="zf-CCHC"/>
    <property type="match status" value="1"/>
</dbReference>
<dbReference type="PROSITE" id="PS50158">
    <property type="entry name" value="ZF_CCHC"/>
    <property type="match status" value="1"/>
</dbReference>
<reference evidence="4" key="2">
    <citation type="submission" date="2022-01" db="EMBL/GenBank/DDBJ databases">
        <authorList>
            <person name="Yamashiro T."/>
            <person name="Shiraishi A."/>
            <person name="Satake H."/>
            <person name="Nakayama K."/>
        </authorList>
    </citation>
    <scope>NUCLEOTIDE SEQUENCE</scope>
</reference>
<name>A0ABQ5GYE8_9ASTR</name>
<accession>A0ABQ5GYE8</accession>
<dbReference type="InterPro" id="IPR013103">
    <property type="entry name" value="RVT_2"/>
</dbReference>
<keyword evidence="1" id="KW-0863">Zinc-finger</keyword>
<dbReference type="EMBL" id="BQNB010019014">
    <property type="protein sequence ID" value="GJT80672.1"/>
    <property type="molecule type" value="Genomic_DNA"/>
</dbReference>